<protein>
    <submittedName>
        <fullName evidence="2">Uncharacterized protein</fullName>
    </submittedName>
</protein>
<comment type="caution">
    <text evidence="2">The sequence shown here is derived from an EMBL/GenBank/DDBJ whole genome shotgun (WGS) entry which is preliminary data.</text>
</comment>
<dbReference type="Proteomes" id="UP000481861">
    <property type="component" value="Unassembled WGS sequence"/>
</dbReference>
<evidence type="ECO:0000256" key="1">
    <source>
        <dbReference type="SAM" id="MobiDB-lite"/>
    </source>
</evidence>
<name>A0A7C8MGF8_9PLEO</name>
<accession>A0A7C8MGF8</accession>
<dbReference type="OrthoDB" id="550575at2759"/>
<feature type="region of interest" description="Disordered" evidence="1">
    <location>
        <begin position="150"/>
        <end position="198"/>
    </location>
</feature>
<dbReference type="InterPro" id="IPR032675">
    <property type="entry name" value="LRR_dom_sf"/>
</dbReference>
<dbReference type="EMBL" id="JAADJZ010000018">
    <property type="protein sequence ID" value="KAF2868784.1"/>
    <property type="molecule type" value="Genomic_DNA"/>
</dbReference>
<sequence>MAGPDVKNSLRALIAGDASRANGIDITDAGVERLVKAYPNLAVVKLQGTRNLRKKAFPAILRNCASIEAVTITVAKSHVSPKTRLTSFLDWLMDKEFVQNLRYLEFRGVYYSNTHRNFLDFLTKRRPALEIVFEWEGRVGLIRDMEQVPLSLGSDSNDDDDWEDESDESEDAESDDGESYDDGFMDDESEDDHLISDDPMENARTLHRLGGQSAMRDMLGRDLYDFEMASDYGDIDDHVEEGDGVSRRDMKNMLKLHRRLDRMMGMSPQREGNDPYM</sequence>
<organism evidence="2 3">
    <name type="scientific">Massariosphaeria phaeospora</name>
    <dbReference type="NCBI Taxonomy" id="100035"/>
    <lineage>
        <taxon>Eukaryota</taxon>
        <taxon>Fungi</taxon>
        <taxon>Dikarya</taxon>
        <taxon>Ascomycota</taxon>
        <taxon>Pezizomycotina</taxon>
        <taxon>Dothideomycetes</taxon>
        <taxon>Pleosporomycetidae</taxon>
        <taxon>Pleosporales</taxon>
        <taxon>Pleosporales incertae sedis</taxon>
        <taxon>Massariosphaeria</taxon>
    </lineage>
</organism>
<feature type="compositionally biased region" description="Acidic residues" evidence="1">
    <location>
        <begin position="156"/>
        <end position="191"/>
    </location>
</feature>
<evidence type="ECO:0000313" key="3">
    <source>
        <dbReference type="Proteomes" id="UP000481861"/>
    </source>
</evidence>
<dbReference type="AlphaFoldDB" id="A0A7C8MGF8"/>
<proteinExistence type="predicted"/>
<keyword evidence="3" id="KW-1185">Reference proteome</keyword>
<gene>
    <name evidence="2" type="ORF">BDV95DRAFT_123261</name>
</gene>
<dbReference type="Gene3D" id="3.80.10.10">
    <property type="entry name" value="Ribonuclease Inhibitor"/>
    <property type="match status" value="1"/>
</dbReference>
<reference evidence="2 3" key="1">
    <citation type="submission" date="2020-01" db="EMBL/GenBank/DDBJ databases">
        <authorList>
            <consortium name="DOE Joint Genome Institute"/>
            <person name="Haridas S."/>
            <person name="Albert R."/>
            <person name="Binder M."/>
            <person name="Bloem J."/>
            <person name="Labutti K."/>
            <person name="Salamov A."/>
            <person name="Andreopoulos B."/>
            <person name="Baker S.E."/>
            <person name="Barry K."/>
            <person name="Bills G."/>
            <person name="Bluhm B.H."/>
            <person name="Cannon C."/>
            <person name="Castanera R."/>
            <person name="Culley D.E."/>
            <person name="Daum C."/>
            <person name="Ezra D."/>
            <person name="Gonzalez J.B."/>
            <person name="Henrissat B."/>
            <person name="Kuo A."/>
            <person name="Liang C."/>
            <person name="Lipzen A."/>
            <person name="Lutzoni F."/>
            <person name="Magnuson J."/>
            <person name="Mondo S."/>
            <person name="Nolan M."/>
            <person name="Ohm R."/>
            <person name="Pangilinan J."/>
            <person name="Park H.-J.H."/>
            <person name="Ramirez L."/>
            <person name="Alfaro M."/>
            <person name="Sun H."/>
            <person name="Tritt A."/>
            <person name="Yoshinaga Y."/>
            <person name="Zwiers L.-H.L."/>
            <person name="Turgeon B.G."/>
            <person name="Goodwin S.B."/>
            <person name="Spatafora J.W."/>
            <person name="Crous P.W."/>
            <person name="Grigoriev I.V."/>
        </authorList>
    </citation>
    <scope>NUCLEOTIDE SEQUENCE [LARGE SCALE GENOMIC DNA]</scope>
    <source>
        <strain evidence="2 3">CBS 611.86</strain>
    </source>
</reference>
<evidence type="ECO:0000313" key="2">
    <source>
        <dbReference type="EMBL" id="KAF2868784.1"/>
    </source>
</evidence>